<keyword evidence="3" id="KW-1185">Reference proteome</keyword>
<name>A0A919T739_9ACTN</name>
<accession>A0A919T739</accession>
<evidence type="ECO:0000256" key="1">
    <source>
        <dbReference type="SAM" id="MobiDB-lite"/>
    </source>
</evidence>
<comment type="caution">
    <text evidence="2">The sequence shown here is derived from an EMBL/GenBank/DDBJ whole genome shotgun (WGS) entry which is preliminary data.</text>
</comment>
<dbReference type="Pfam" id="PF09660">
    <property type="entry name" value="DUF2397"/>
    <property type="match status" value="1"/>
</dbReference>
<evidence type="ECO:0000313" key="2">
    <source>
        <dbReference type="EMBL" id="GIM90073.1"/>
    </source>
</evidence>
<reference evidence="2 3" key="1">
    <citation type="submission" date="2021-03" db="EMBL/GenBank/DDBJ databases">
        <title>Whole genome shotgun sequence of Actinoplanes toevensis NBRC 105298.</title>
        <authorList>
            <person name="Komaki H."/>
            <person name="Tamura T."/>
        </authorList>
    </citation>
    <scope>NUCLEOTIDE SEQUENCE [LARGE SCALE GENOMIC DNA]</scope>
    <source>
        <strain evidence="2 3">NBRC 105298</strain>
    </source>
</reference>
<feature type="region of interest" description="Disordered" evidence="1">
    <location>
        <begin position="1"/>
        <end position="25"/>
    </location>
</feature>
<dbReference type="EMBL" id="BOQN01000022">
    <property type="protein sequence ID" value="GIM90073.1"/>
    <property type="molecule type" value="Genomic_DNA"/>
</dbReference>
<organism evidence="2 3">
    <name type="scientific">Paractinoplanes toevensis</name>
    <dbReference type="NCBI Taxonomy" id="571911"/>
    <lineage>
        <taxon>Bacteria</taxon>
        <taxon>Bacillati</taxon>
        <taxon>Actinomycetota</taxon>
        <taxon>Actinomycetes</taxon>
        <taxon>Micromonosporales</taxon>
        <taxon>Micromonosporaceae</taxon>
        <taxon>Paractinoplanes</taxon>
    </lineage>
</organism>
<feature type="compositionally biased region" description="Low complexity" evidence="1">
    <location>
        <begin position="8"/>
        <end position="20"/>
    </location>
</feature>
<sequence length="157" mass="16367">MDLPELLRTTGRTGARGRAPAARDDASARAAVQAARELRRAQHAAAIEEILAGEPGGQLSPGAAQVALAALMTAVRAGLVPGTTDRRTGVRDGLSCTLFHVGEGAGVLVAPTWRVLLPGRVLVFHLPGRWATSPRPTRRDPAARAVMFLQPVSEAAA</sequence>
<evidence type="ECO:0000313" key="3">
    <source>
        <dbReference type="Proteomes" id="UP000677082"/>
    </source>
</evidence>
<gene>
    <name evidence="2" type="ORF">Ato02nite_018660</name>
</gene>
<dbReference type="AlphaFoldDB" id="A0A919T739"/>
<dbReference type="Proteomes" id="UP000677082">
    <property type="component" value="Unassembled WGS sequence"/>
</dbReference>
<proteinExistence type="predicted"/>
<dbReference type="InterPro" id="IPR013493">
    <property type="entry name" value="CHP02677"/>
</dbReference>
<protein>
    <submittedName>
        <fullName evidence="2">Uncharacterized protein</fullName>
    </submittedName>
</protein>